<name>A0A0A6ZVQ1_SHIDY</name>
<dbReference type="KEGG" id="sdz:Asd1617_03376"/>
<evidence type="ECO:0000313" key="2">
    <source>
        <dbReference type="Proteomes" id="UP000031647"/>
    </source>
</evidence>
<evidence type="ECO:0000313" key="1">
    <source>
        <dbReference type="EMBL" id="AHA66203.1"/>
    </source>
</evidence>
<sequence>MSGWRKKDLNTASYGVEVVDIVMAFRHPSNLR</sequence>
<dbReference type="Proteomes" id="UP000031647">
    <property type="component" value="Chromosome"/>
</dbReference>
<protein>
    <submittedName>
        <fullName evidence="1">Uncharacterized protein</fullName>
    </submittedName>
</protein>
<dbReference type="EMBL" id="CP006736">
    <property type="protein sequence ID" value="AHA66203.1"/>
    <property type="molecule type" value="Genomic_DNA"/>
</dbReference>
<proteinExistence type="predicted"/>
<reference evidence="1 2" key="1">
    <citation type="submission" date="2013-09" db="EMBL/GenBank/DDBJ databases">
        <title>Comparative genomics of Sd1617 to representative strains in evaluating its pathogenesis.</title>
        <authorList>
            <person name="Aksomboon Vongsawan A."/>
            <person name="Kapatral V."/>
            <person name="Vaisvil B."/>
            <person name="Serichantalergs O."/>
            <person name="Hale T.L."/>
            <person name="Mason C.J."/>
        </authorList>
    </citation>
    <scope>NUCLEOTIDE SEQUENCE [LARGE SCALE GENOMIC DNA]</scope>
    <source>
        <strain evidence="1 2">1617</strain>
    </source>
</reference>
<dbReference type="AlphaFoldDB" id="A0A0A6ZVQ1"/>
<organism evidence="1 2">
    <name type="scientific">Shigella dysenteriae 1617</name>
    <dbReference type="NCBI Taxonomy" id="754093"/>
    <lineage>
        <taxon>Bacteria</taxon>
        <taxon>Pseudomonadati</taxon>
        <taxon>Pseudomonadota</taxon>
        <taxon>Gammaproteobacteria</taxon>
        <taxon>Enterobacterales</taxon>
        <taxon>Enterobacteriaceae</taxon>
        <taxon>Shigella</taxon>
    </lineage>
</organism>
<accession>A0A0A6ZVQ1</accession>
<dbReference type="HOGENOM" id="CLU_3391340_0_0_6"/>
<gene>
    <name evidence="1" type="ORF">Asd1617_03376</name>
</gene>